<protein>
    <submittedName>
        <fullName evidence="1">Uncharacterized protein</fullName>
    </submittedName>
</protein>
<accession>A0A941I0W8</accession>
<dbReference type="EMBL" id="JAGSNF010000013">
    <property type="protein sequence ID" value="MBR7743661.1"/>
    <property type="molecule type" value="Genomic_DNA"/>
</dbReference>
<evidence type="ECO:0000313" key="1">
    <source>
        <dbReference type="EMBL" id="MBR7743661.1"/>
    </source>
</evidence>
<proteinExistence type="predicted"/>
<keyword evidence="2" id="KW-1185">Reference proteome</keyword>
<reference evidence="1" key="1">
    <citation type="submission" date="2021-04" db="EMBL/GenBank/DDBJ databases">
        <title>Phycicoccus avicenniae sp. nov., a novel endophytic actinomycetes isolated from branch of Avicennia mariana.</title>
        <authorList>
            <person name="Tuo L."/>
        </authorList>
    </citation>
    <scope>NUCLEOTIDE SEQUENCE</scope>
    <source>
        <strain evidence="1">BSK3Z-2</strain>
    </source>
</reference>
<comment type="caution">
    <text evidence="1">The sequence shown here is derived from an EMBL/GenBank/DDBJ whole genome shotgun (WGS) entry which is preliminary data.</text>
</comment>
<sequence>MTPLSRHRVVAGTAQVAPVVASVTGRRGVAPVRDDAPRAATSLSSITMRDLPPGRTAGLFVFKVTNVGSRPLAAGTEFAVRFATVEAPARPWADIELLAGPESGFTLVDRPTPILVPEGGDPAPSGATVPLSLTMPLVPGAAAVQTWTVETVWDETSMTVPVVDHEPVSA</sequence>
<organism evidence="1 2">
    <name type="scientific">Phycicoccus avicenniae</name>
    <dbReference type="NCBI Taxonomy" id="2828860"/>
    <lineage>
        <taxon>Bacteria</taxon>
        <taxon>Bacillati</taxon>
        <taxon>Actinomycetota</taxon>
        <taxon>Actinomycetes</taxon>
        <taxon>Micrococcales</taxon>
        <taxon>Intrasporangiaceae</taxon>
        <taxon>Phycicoccus</taxon>
    </lineage>
</organism>
<name>A0A941I0W8_9MICO</name>
<gene>
    <name evidence="1" type="ORF">KC207_10205</name>
</gene>
<evidence type="ECO:0000313" key="2">
    <source>
        <dbReference type="Proteomes" id="UP000677016"/>
    </source>
</evidence>
<dbReference type="RefSeq" id="WP_211602913.1">
    <property type="nucleotide sequence ID" value="NZ_JAGSNF010000013.1"/>
</dbReference>
<dbReference type="Proteomes" id="UP000677016">
    <property type="component" value="Unassembled WGS sequence"/>
</dbReference>
<dbReference type="AlphaFoldDB" id="A0A941I0W8"/>